<dbReference type="InterPro" id="IPR001503">
    <property type="entry name" value="Glyco_trans_10"/>
</dbReference>
<evidence type="ECO:0000259" key="7">
    <source>
        <dbReference type="Pfam" id="PF00852"/>
    </source>
</evidence>
<dbReference type="InterPro" id="IPR055270">
    <property type="entry name" value="Glyco_tran_10_C"/>
</dbReference>
<dbReference type="STRING" id="5786.F0ZA70"/>
<dbReference type="SUPFAM" id="SSF53756">
    <property type="entry name" value="UDP-Glycosyltransferase/glycogen phosphorylase"/>
    <property type="match status" value="1"/>
</dbReference>
<dbReference type="AlphaFoldDB" id="F0ZA70"/>
<evidence type="ECO:0000256" key="1">
    <source>
        <dbReference type="ARBA" id="ARBA00004922"/>
    </source>
</evidence>
<keyword evidence="5" id="KW-0472">Membrane</keyword>
<dbReference type="FunCoup" id="F0ZA70">
    <property type="interactions" value="1"/>
</dbReference>
<feature type="domain" description="Fucosyltransferase C-terminal" evidence="7">
    <location>
        <begin position="216"/>
        <end position="399"/>
    </location>
</feature>
<name>F0ZA70_DICPU</name>
<dbReference type="EC" id="2.4.1.-" evidence="5"/>
<evidence type="ECO:0000256" key="2">
    <source>
        <dbReference type="ARBA" id="ARBA00008919"/>
    </source>
</evidence>
<accession>F0ZA70</accession>
<dbReference type="PANTHER" id="PTHR11929:SF231">
    <property type="entry name" value="FUCOSYLTRANSFERASE"/>
    <property type="match status" value="1"/>
</dbReference>
<evidence type="ECO:0000313" key="9">
    <source>
        <dbReference type="Proteomes" id="UP000001064"/>
    </source>
</evidence>
<feature type="coiled-coil region" evidence="6">
    <location>
        <begin position="60"/>
        <end position="87"/>
    </location>
</feature>
<evidence type="ECO:0000256" key="5">
    <source>
        <dbReference type="RuleBase" id="RU003832"/>
    </source>
</evidence>
<keyword evidence="6" id="KW-0175">Coiled coil</keyword>
<dbReference type="InterPro" id="IPR038577">
    <property type="entry name" value="GT10-like_C_sf"/>
</dbReference>
<keyword evidence="4 5" id="KW-0808">Transferase</keyword>
<dbReference type="Proteomes" id="UP000001064">
    <property type="component" value="Unassembled WGS sequence"/>
</dbReference>
<comment type="similarity">
    <text evidence="2 5">Belongs to the glycosyltransferase 10 family.</text>
</comment>
<dbReference type="GeneID" id="10510236"/>
<evidence type="ECO:0000256" key="3">
    <source>
        <dbReference type="ARBA" id="ARBA00022676"/>
    </source>
</evidence>
<keyword evidence="5" id="KW-0333">Golgi apparatus</keyword>
<keyword evidence="3 5" id="KW-0328">Glycosyltransferase</keyword>
<comment type="pathway">
    <text evidence="1">Protein modification; protein glycosylation.</text>
</comment>
<dbReference type="KEGG" id="dpp:DICPUDRAFT_27418"/>
<dbReference type="VEuPathDB" id="AmoebaDB:DICPUDRAFT_27418"/>
<dbReference type="GO" id="GO:0046920">
    <property type="term" value="F:alpha-(1-&gt;3)-fucosyltransferase activity"/>
    <property type="evidence" value="ECO:0000318"/>
    <property type="project" value="GO_Central"/>
</dbReference>
<dbReference type="SUPFAM" id="SSF49899">
    <property type="entry name" value="Concanavalin A-like lectins/glucanases"/>
    <property type="match status" value="1"/>
</dbReference>
<sequence length="689" mass="80367">MLFYSEFKIQIYNPNLNLYQDPLYVSKHLLDSRKQNEIVVFLWDPVSEDSDWTSILKSNYLLTEEQIKEYKNSKQNQKEQILNQQQQSGDIIEINENNVCPVSCKFTNVQEELVESHLILFDPYYLDKDNWKRIPLSLPEKHPHQKFGLMHYKAKSEYSILNSDSYNNLMDLRISYYNSTFKDLDITLACPPNSSYSIKNTMDLLLNKHSDDDFIKRKSMVFISSNCNDGLSSIRTKLVEIMSKKLQIESLGSCLANTNLVIKKKSQIKNLYERIQYNMNIYKQYKFVICFENDNSTNYITEKVFTALYAGAIPIYMGTKDISNWVPSGSIINLNDFKTIDQVIKYIKDIKDGKVDYKRFFEWKEKGELEPKVIDKLERCINSINTKCKICQELSKHLTKADRDYRLSTMSVDHSFSHYTPLYLEMKGLGDHILVQQDNSPCKGSLNLQDHYTLMAWVRPLSFGDQRILDKNQAGKIDGFNFDIQKTESGRGVVRLCAGDNCFESHNSISNDLWYHVAVVFDCNNFDVHKNRVRFYINGNKDAVYDNFTPTKKNRHPLVIGRTSNGPDSHSFHGKLDNIMIFNKSLSQQDIKQLIWDKPSLDYNIVGFEGQTDKPLSISEEKLKRFKIYQNLVLYYDFDNNPSHDKTDRLFIKDQSLCGNHGRLSKGPREDFPEKFASISKEYTFNKFL</sequence>
<dbReference type="FunFam" id="3.40.50.11660:FF:000023">
    <property type="entry name" value="Uncharacterized protein"/>
    <property type="match status" value="1"/>
</dbReference>
<evidence type="ECO:0000256" key="6">
    <source>
        <dbReference type="SAM" id="Coils"/>
    </source>
</evidence>
<dbReference type="Pfam" id="PF00852">
    <property type="entry name" value="Glyco_transf_10"/>
    <property type="match status" value="1"/>
</dbReference>
<reference evidence="9" key="1">
    <citation type="journal article" date="2011" name="Genome Biol.">
        <title>Comparative genomics of the social amoebae Dictyostelium discoideum and Dictyostelium purpureum.</title>
        <authorList>
            <consortium name="US DOE Joint Genome Institute (JGI-PGF)"/>
            <person name="Sucgang R."/>
            <person name="Kuo A."/>
            <person name="Tian X."/>
            <person name="Salerno W."/>
            <person name="Parikh A."/>
            <person name="Feasley C.L."/>
            <person name="Dalin E."/>
            <person name="Tu H."/>
            <person name="Huang E."/>
            <person name="Barry K."/>
            <person name="Lindquist E."/>
            <person name="Shapiro H."/>
            <person name="Bruce D."/>
            <person name="Schmutz J."/>
            <person name="Salamov A."/>
            <person name="Fey P."/>
            <person name="Gaudet P."/>
            <person name="Anjard C."/>
            <person name="Babu M.M."/>
            <person name="Basu S."/>
            <person name="Bushmanova Y."/>
            <person name="van der Wel H."/>
            <person name="Katoh-Kurasawa M."/>
            <person name="Dinh C."/>
            <person name="Coutinho P.M."/>
            <person name="Saito T."/>
            <person name="Elias M."/>
            <person name="Schaap P."/>
            <person name="Kay R.R."/>
            <person name="Henrissat B."/>
            <person name="Eichinger L."/>
            <person name="Rivero F."/>
            <person name="Putnam N.H."/>
            <person name="West C.M."/>
            <person name="Loomis W.F."/>
            <person name="Chisholm R.L."/>
            <person name="Shaulsky G."/>
            <person name="Strassmann J.E."/>
            <person name="Queller D.C."/>
            <person name="Kuspa A."/>
            <person name="Grigoriev I.V."/>
        </authorList>
    </citation>
    <scope>NUCLEOTIDE SEQUENCE [LARGE SCALE GENOMIC DNA]</scope>
    <source>
        <strain evidence="9">QSDP1</strain>
    </source>
</reference>
<dbReference type="UniPathway" id="UPA00378"/>
<dbReference type="InParanoid" id="F0ZA70"/>
<protein>
    <recommendedName>
        <fullName evidence="5">Fucosyltransferase</fullName>
        <ecNumber evidence="5">2.4.1.-</ecNumber>
    </recommendedName>
</protein>
<evidence type="ECO:0000256" key="4">
    <source>
        <dbReference type="ARBA" id="ARBA00022679"/>
    </source>
</evidence>
<dbReference type="eggNOG" id="KOG2619">
    <property type="taxonomic scope" value="Eukaryota"/>
</dbReference>
<dbReference type="GO" id="GO:0032580">
    <property type="term" value="C:Golgi cisterna membrane"/>
    <property type="evidence" value="ECO:0007669"/>
    <property type="project" value="UniProtKB-SubCell"/>
</dbReference>
<dbReference type="RefSeq" id="XP_003284295.1">
    <property type="nucleotide sequence ID" value="XM_003284247.1"/>
</dbReference>
<evidence type="ECO:0000313" key="8">
    <source>
        <dbReference type="EMBL" id="EGC39149.1"/>
    </source>
</evidence>
<dbReference type="OMA" id="PEKHPHQ"/>
<dbReference type="Pfam" id="PF13385">
    <property type="entry name" value="Laminin_G_3"/>
    <property type="match status" value="1"/>
</dbReference>
<comment type="subcellular location">
    <subcellularLocation>
        <location evidence="5">Golgi apparatus</location>
        <location evidence="5">Golgi stack membrane</location>
        <topology evidence="5">Single-pass type II membrane protein</topology>
    </subcellularLocation>
</comment>
<dbReference type="PANTHER" id="PTHR11929">
    <property type="entry name" value="ALPHA- 1,3 -FUCOSYLTRANSFERASE"/>
    <property type="match status" value="1"/>
</dbReference>
<keyword evidence="9" id="KW-1185">Reference proteome</keyword>
<dbReference type="EMBL" id="GL870962">
    <property type="protein sequence ID" value="EGC39149.1"/>
    <property type="molecule type" value="Genomic_DNA"/>
</dbReference>
<dbReference type="InterPro" id="IPR013320">
    <property type="entry name" value="ConA-like_dom_sf"/>
</dbReference>
<organism evidence="8 9">
    <name type="scientific">Dictyostelium purpureum</name>
    <name type="common">Slime mold</name>
    <dbReference type="NCBI Taxonomy" id="5786"/>
    <lineage>
        <taxon>Eukaryota</taxon>
        <taxon>Amoebozoa</taxon>
        <taxon>Evosea</taxon>
        <taxon>Eumycetozoa</taxon>
        <taxon>Dictyostelia</taxon>
        <taxon>Dictyosteliales</taxon>
        <taxon>Dictyosteliaceae</taxon>
        <taxon>Dictyostelium</taxon>
    </lineage>
</organism>
<keyword evidence="5" id="KW-0812">Transmembrane</keyword>
<dbReference type="Gene3D" id="3.40.50.11660">
    <property type="entry name" value="Glycosyl transferase family 10, C-terminal domain"/>
    <property type="match status" value="1"/>
</dbReference>
<dbReference type="OrthoDB" id="427096at2759"/>
<proteinExistence type="inferred from homology"/>
<gene>
    <name evidence="8" type="ORF">DICPUDRAFT_27418</name>
</gene>
<dbReference type="Gene3D" id="2.60.120.200">
    <property type="match status" value="1"/>
</dbReference>